<evidence type="ECO:0000313" key="1">
    <source>
        <dbReference type="EMBL" id="QXF34310.1"/>
    </source>
</evidence>
<reference evidence="1 2" key="1">
    <citation type="submission" date="2017-03" db="EMBL/GenBank/DDBJ databases">
        <title>Genome comparison of Photorhabdus luminescens strain 0813-124 phase variants.</title>
        <authorList>
            <person name="Chien C.-C."/>
            <person name="Chen W.-J."/>
            <person name="Shih M.-C."/>
            <person name="Hsieh F.-C."/>
        </authorList>
    </citation>
    <scope>NUCLEOTIDE SEQUENCE [LARGE SCALE GENOMIC DNA]</scope>
    <source>
        <strain evidence="1 2">0813-124 phase II</strain>
    </source>
</reference>
<gene>
    <name evidence="1" type="ORF">B0X70_15000</name>
</gene>
<organism evidence="1 2">
    <name type="scientific">Photorhabdus akhurstii</name>
    <dbReference type="NCBI Taxonomy" id="171438"/>
    <lineage>
        <taxon>Bacteria</taxon>
        <taxon>Pseudomonadati</taxon>
        <taxon>Pseudomonadota</taxon>
        <taxon>Gammaproteobacteria</taxon>
        <taxon>Enterobacterales</taxon>
        <taxon>Morganellaceae</taxon>
        <taxon>Photorhabdus</taxon>
    </lineage>
</organism>
<proteinExistence type="predicted"/>
<evidence type="ECO:0000313" key="2">
    <source>
        <dbReference type="Proteomes" id="UP000693715"/>
    </source>
</evidence>
<name>A0ABX8LWL2_9GAMM</name>
<keyword evidence="2" id="KW-1185">Reference proteome</keyword>
<dbReference type="EMBL" id="CP020335">
    <property type="protein sequence ID" value="QXF34310.1"/>
    <property type="molecule type" value="Genomic_DNA"/>
</dbReference>
<protein>
    <submittedName>
        <fullName evidence="1">Uncharacterized protein</fullName>
    </submittedName>
</protein>
<sequence>MSDNKGHVHAESMALYAQDALKTDEPWKLWEYHDDNMGLWKNVITHPSWDYRSTYRRKPEMITVGKVSFPKPVDYKLDYGVEYFYPNLYSRDGDGYGQDFWYGGELDCLQLKIGFIHLTKEAAQQHFDALIKINKGEF</sequence>
<dbReference type="Proteomes" id="UP000693715">
    <property type="component" value="Chromosome"/>
</dbReference>
<accession>A0ABX8LWL2</accession>
<dbReference type="RefSeq" id="WP_217469692.1">
    <property type="nucleotide sequence ID" value="NZ_CP020335.1"/>
</dbReference>